<feature type="region of interest" description="Disordered" evidence="1">
    <location>
        <begin position="219"/>
        <end position="239"/>
    </location>
</feature>
<protein>
    <submittedName>
        <fullName evidence="2">Uncharacterized protein</fullName>
    </submittedName>
</protein>
<gene>
    <name evidence="2" type="ORF">N7532_010775</name>
</gene>
<sequence length="292" mass="32828">MDSVSDEAVRVTGRNIDWPAIHENLQQKIANAEYWSDNHSTQAFHLPAEIKTTILYIARRDATQKSKHLIELNIFGNMRSSEPNWAKLYINLYWRSVRQVTAWQVFRFLEHHGVLNWECLTCDMESNLPSTGMLKSLLACFSKIAEWDKQSQMAKVPMQNGYEYNADVQWLAAVIGQSNLSIRLDVIAQLIAASGLLGEILEGKYAAFKKSFPDAKLAGAQQGQQGQQNSSGRVPSTQTFGSWLPHKLSRDVRSFNAEILSYFARAATIEKVCSAVDPAARGLLTLTYEAKE</sequence>
<dbReference type="AlphaFoldDB" id="A0A9W9EQL2"/>
<feature type="compositionally biased region" description="Polar residues" evidence="1">
    <location>
        <begin position="229"/>
        <end position="239"/>
    </location>
</feature>
<proteinExistence type="predicted"/>
<organism evidence="2 3">
    <name type="scientific">Penicillium argentinense</name>
    <dbReference type="NCBI Taxonomy" id="1131581"/>
    <lineage>
        <taxon>Eukaryota</taxon>
        <taxon>Fungi</taxon>
        <taxon>Dikarya</taxon>
        <taxon>Ascomycota</taxon>
        <taxon>Pezizomycotina</taxon>
        <taxon>Eurotiomycetes</taxon>
        <taxon>Eurotiomycetidae</taxon>
        <taxon>Eurotiales</taxon>
        <taxon>Aspergillaceae</taxon>
        <taxon>Penicillium</taxon>
    </lineage>
</organism>
<evidence type="ECO:0000256" key="1">
    <source>
        <dbReference type="SAM" id="MobiDB-lite"/>
    </source>
</evidence>
<dbReference type="EMBL" id="JAPQKI010000010">
    <property type="protein sequence ID" value="KAJ5086004.1"/>
    <property type="molecule type" value="Genomic_DNA"/>
</dbReference>
<dbReference type="Proteomes" id="UP001149074">
    <property type="component" value="Unassembled WGS sequence"/>
</dbReference>
<reference evidence="2" key="2">
    <citation type="journal article" date="2023" name="IMA Fungus">
        <title>Comparative genomic study of the Penicillium genus elucidates a diverse pangenome and 15 lateral gene transfer events.</title>
        <authorList>
            <person name="Petersen C."/>
            <person name="Sorensen T."/>
            <person name="Nielsen M.R."/>
            <person name="Sondergaard T.E."/>
            <person name="Sorensen J.L."/>
            <person name="Fitzpatrick D.A."/>
            <person name="Frisvad J.C."/>
            <person name="Nielsen K.L."/>
        </authorList>
    </citation>
    <scope>NUCLEOTIDE SEQUENCE</scope>
    <source>
        <strain evidence="2">IBT 30761</strain>
    </source>
</reference>
<reference evidence="2" key="1">
    <citation type="submission" date="2022-11" db="EMBL/GenBank/DDBJ databases">
        <authorList>
            <person name="Petersen C."/>
        </authorList>
    </citation>
    <scope>NUCLEOTIDE SEQUENCE</scope>
    <source>
        <strain evidence="2">IBT 30761</strain>
    </source>
</reference>
<name>A0A9W9EQL2_9EURO</name>
<keyword evidence="3" id="KW-1185">Reference proteome</keyword>
<feature type="compositionally biased region" description="Low complexity" evidence="1">
    <location>
        <begin position="219"/>
        <end position="228"/>
    </location>
</feature>
<evidence type="ECO:0000313" key="3">
    <source>
        <dbReference type="Proteomes" id="UP001149074"/>
    </source>
</evidence>
<dbReference type="GeneID" id="81362245"/>
<dbReference type="RefSeq" id="XP_056470682.1">
    <property type="nucleotide sequence ID" value="XM_056623266.1"/>
</dbReference>
<evidence type="ECO:0000313" key="2">
    <source>
        <dbReference type="EMBL" id="KAJ5086004.1"/>
    </source>
</evidence>
<comment type="caution">
    <text evidence="2">The sequence shown here is derived from an EMBL/GenBank/DDBJ whole genome shotgun (WGS) entry which is preliminary data.</text>
</comment>
<accession>A0A9W9EQL2</accession>